<dbReference type="AlphaFoldDB" id="A0A8H6Z251"/>
<feature type="compositionally biased region" description="Low complexity" evidence="1">
    <location>
        <begin position="162"/>
        <end position="176"/>
    </location>
</feature>
<feature type="region of interest" description="Disordered" evidence="1">
    <location>
        <begin position="162"/>
        <end position="185"/>
    </location>
</feature>
<keyword evidence="3" id="KW-1185">Reference proteome</keyword>
<feature type="compositionally biased region" description="Low complexity" evidence="1">
    <location>
        <begin position="96"/>
        <end position="110"/>
    </location>
</feature>
<feature type="compositionally biased region" description="Polar residues" evidence="1">
    <location>
        <begin position="84"/>
        <end position="93"/>
    </location>
</feature>
<feature type="region of interest" description="Disordered" evidence="1">
    <location>
        <begin position="1"/>
        <end position="142"/>
    </location>
</feature>
<evidence type="ECO:0000313" key="3">
    <source>
        <dbReference type="Proteomes" id="UP000620124"/>
    </source>
</evidence>
<reference evidence="2" key="1">
    <citation type="submission" date="2020-05" db="EMBL/GenBank/DDBJ databases">
        <title>Mycena genomes resolve the evolution of fungal bioluminescence.</title>
        <authorList>
            <person name="Tsai I.J."/>
        </authorList>
    </citation>
    <scope>NUCLEOTIDE SEQUENCE</scope>
    <source>
        <strain evidence="2">CCC161011</strain>
    </source>
</reference>
<feature type="compositionally biased region" description="Basic and acidic residues" evidence="1">
    <location>
        <begin position="24"/>
        <end position="36"/>
    </location>
</feature>
<name>A0A8H6Z251_9AGAR</name>
<feature type="compositionally biased region" description="Acidic residues" evidence="1">
    <location>
        <begin position="60"/>
        <end position="69"/>
    </location>
</feature>
<dbReference type="EMBL" id="JACAZI010000002">
    <property type="protein sequence ID" value="KAF7369001.1"/>
    <property type="molecule type" value="Genomic_DNA"/>
</dbReference>
<evidence type="ECO:0000313" key="2">
    <source>
        <dbReference type="EMBL" id="KAF7369001.1"/>
    </source>
</evidence>
<comment type="caution">
    <text evidence="2">The sequence shown here is derived from an EMBL/GenBank/DDBJ whole genome shotgun (WGS) entry which is preliminary data.</text>
</comment>
<evidence type="ECO:0000256" key="1">
    <source>
        <dbReference type="SAM" id="MobiDB-lite"/>
    </source>
</evidence>
<feature type="compositionally biased region" description="Basic and acidic residues" evidence="1">
    <location>
        <begin position="70"/>
        <end position="79"/>
    </location>
</feature>
<gene>
    <name evidence="2" type="ORF">MVEN_00226800</name>
</gene>
<sequence length="228" mass="24853">MKKASRNRVFPRHDDDGGADEDGHESADQCSDKDGGTDEVDILESRYAGARKHLHRDVGSDSEDEEMVEREEYPHEHGGLLRSTLRSRGTYSCPTRGRAASSRLSSGAEGNNPAGSNQDTGPDDEKLVESDQSSDEKDSSTIFTGSRIVIAKIMMERTCRTHSSSAQHSAASTGQQISSPGSKQHTCFADAEGYVEWGLDPDPTTRALRNLTGILNGERRDGSVHNRF</sequence>
<dbReference type="Proteomes" id="UP000620124">
    <property type="component" value="Unassembled WGS sequence"/>
</dbReference>
<proteinExistence type="predicted"/>
<protein>
    <submittedName>
        <fullName evidence="2">Uncharacterized protein</fullName>
    </submittedName>
</protein>
<feature type="compositionally biased region" description="Basic and acidic residues" evidence="1">
    <location>
        <begin position="123"/>
        <end position="139"/>
    </location>
</feature>
<organism evidence="2 3">
    <name type="scientific">Mycena venus</name>
    <dbReference type="NCBI Taxonomy" id="2733690"/>
    <lineage>
        <taxon>Eukaryota</taxon>
        <taxon>Fungi</taxon>
        <taxon>Dikarya</taxon>
        <taxon>Basidiomycota</taxon>
        <taxon>Agaricomycotina</taxon>
        <taxon>Agaricomycetes</taxon>
        <taxon>Agaricomycetidae</taxon>
        <taxon>Agaricales</taxon>
        <taxon>Marasmiineae</taxon>
        <taxon>Mycenaceae</taxon>
        <taxon>Mycena</taxon>
    </lineage>
</organism>
<feature type="compositionally biased region" description="Basic residues" evidence="1">
    <location>
        <begin position="1"/>
        <end position="10"/>
    </location>
</feature>
<accession>A0A8H6Z251</accession>